<reference evidence="1" key="1">
    <citation type="submission" date="2013-04" db="UniProtKB">
        <authorList>
            <consortium name="EnsemblPlants"/>
        </authorList>
    </citation>
    <scope>IDENTIFICATION</scope>
</reference>
<dbReference type="Gramene" id="OB02G25790.1">
    <property type="protein sequence ID" value="OB02G25790.1"/>
    <property type="gene ID" value="OB02G25790"/>
</dbReference>
<dbReference type="EnsemblPlants" id="OB02G25790.1">
    <property type="protein sequence ID" value="OB02G25790.1"/>
    <property type="gene ID" value="OB02G25790"/>
</dbReference>
<evidence type="ECO:0000313" key="1">
    <source>
        <dbReference type="EnsemblPlants" id="OB02G25790.1"/>
    </source>
</evidence>
<dbReference type="AlphaFoldDB" id="J3LD62"/>
<keyword evidence="2" id="KW-1185">Reference proteome</keyword>
<proteinExistence type="predicted"/>
<organism evidence="1">
    <name type="scientific">Oryza brachyantha</name>
    <name type="common">malo sina</name>
    <dbReference type="NCBI Taxonomy" id="4533"/>
    <lineage>
        <taxon>Eukaryota</taxon>
        <taxon>Viridiplantae</taxon>
        <taxon>Streptophyta</taxon>
        <taxon>Embryophyta</taxon>
        <taxon>Tracheophyta</taxon>
        <taxon>Spermatophyta</taxon>
        <taxon>Magnoliopsida</taxon>
        <taxon>Liliopsida</taxon>
        <taxon>Poales</taxon>
        <taxon>Poaceae</taxon>
        <taxon>BOP clade</taxon>
        <taxon>Oryzoideae</taxon>
        <taxon>Oryzeae</taxon>
        <taxon>Oryzinae</taxon>
        <taxon>Oryza</taxon>
    </lineage>
</organism>
<dbReference type="HOGENOM" id="CLU_2874524_0_0_1"/>
<name>J3LD62_ORYBR</name>
<protein>
    <submittedName>
        <fullName evidence="1">Uncharacterized protein</fullName>
    </submittedName>
</protein>
<evidence type="ECO:0000313" key="2">
    <source>
        <dbReference type="Proteomes" id="UP000006038"/>
    </source>
</evidence>
<sequence>EACERRKTYLICLLPIDFRDTYLILVVAVKKQKNLKLDQFRNFTNYEVLETCKHPNLCPISVEK</sequence>
<dbReference type="Proteomes" id="UP000006038">
    <property type="component" value="Unassembled WGS sequence"/>
</dbReference>
<accession>J3LD62</accession>